<dbReference type="Gene3D" id="1.10.10.2840">
    <property type="entry name" value="PucR C-terminal helix-turn-helix domain"/>
    <property type="match status" value="1"/>
</dbReference>
<gene>
    <name evidence="3" type="ORF">SAMN05216195_101379</name>
</gene>
<protein>
    <submittedName>
        <fullName evidence="3">PucR C-terminal helix-turn-helix domain-containing protein</fullName>
    </submittedName>
</protein>
<reference evidence="4" key="1">
    <citation type="submission" date="2016-10" db="EMBL/GenBank/DDBJ databases">
        <authorList>
            <person name="Varghese N."/>
            <person name="Submissions S."/>
        </authorList>
    </citation>
    <scope>NUCLEOTIDE SEQUENCE [LARGE SCALE GENOMIC DNA]</scope>
    <source>
        <strain evidence="4">CGMCC 4.578</strain>
    </source>
</reference>
<dbReference type="AlphaFoldDB" id="A0A1H9B539"/>
<sequence length="385" mass="42573">MTGLDDPRRSVPRELAPLLRMEVAPVSVSIFEAIEKSIPEYSTFRDNVVDGIRQALVKFVDRIAAPDSEPDPHDDIHRKLGAWEFKSGRSLDSLQAAYRIGARVAWRHVCGFAERRELSLRLMSVLGEAMFAHVDELVSLSVEGYAAAQASAAGTLERKRRKLMELLVADSAGNWQAVLDAARAAAWPMPDRLVAVALEPSAAPADDLPADVLVNFEDTTPYLLVPNPAAVTRWLRGALPGWRAAVGLPVIPQDAPRSLACARRVLALSREDVLPDRPVLDCADHIVELTVLADEFLARQLAERALAPLAPLTDLQRTKLAETLLVWLSARGGAPEVAARLKVHPQTVRYRVNQLDELFGDRMHDAEERFNLELALRAHYLLLRD</sequence>
<proteinExistence type="predicted"/>
<dbReference type="Pfam" id="PF13556">
    <property type="entry name" value="HTH_30"/>
    <property type="match status" value="1"/>
</dbReference>
<accession>A0A1H9B539</accession>
<keyword evidence="4" id="KW-1185">Reference proteome</keyword>
<feature type="domain" description="PucR C-terminal helix-turn-helix" evidence="1">
    <location>
        <begin position="320"/>
        <end position="378"/>
    </location>
</feature>
<dbReference type="InterPro" id="IPR051448">
    <property type="entry name" value="CdaR-like_regulators"/>
</dbReference>
<dbReference type="EMBL" id="FOFT01000001">
    <property type="protein sequence ID" value="SEP84142.1"/>
    <property type="molecule type" value="Genomic_DNA"/>
</dbReference>
<dbReference type="RefSeq" id="WP_090062686.1">
    <property type="nucleotide sequence ID" value="NZ_FOFT01000001.1"/>
</dbReference>
<dbReference type="PANTHER" id="PTHR33744:SF1">
    <property type="entry name" value="DNA-BINDING TRANSCRIPTIONAL ACTIVATOR ADER"/>
    <property type="match status" value="1"/>
</dbReference>
<dbReference type="OrthoDB" id="5243741at2"/>
<evidence type="ECO:0000259" key="2">
    <source>
        <dbReference type="Pfam" id="PF25906"/>
    </source>
</evidence>
<dbReference type="Proteomes" id="UP000199028">
    <property type="component" value="Unassembled WGS sequence"/>
</dbReference>
<evidence type="ECO:0000259" key="1">
    <source>
        <dbReference type="Pfam" id="PF13556"/>
    </source>
</evidence>
<name>A0A1H9B539_9PSEU</name>
<dbReference type="InterPro" id="IPR058663">
    <property type="entry name" value="PucR-like_N"/>
</dbReference>
<evidence type="ECO:0000313" key="4">
    <source>
        <dbReference type="Proteomes" id="UP000199028"/>
    </source>
</evidence>
<organism evidence="3 4">
    <name type="scientific">Lentzea flaviverrucosa</name>
    <dbReference type="NCBI Taxonomy" id="200379"/>
    <lineage>
        <taxon>Bacteria</taxon>
        <taxon>Bacillati</taxon>
        <taxon>Actinomycetota</taxon>
        <taxon>Actinomycetes</taxon>
        <taxon>Pseudonocardiales</taxon>
        <taxon>Pseudonocardiaceae</taxon>
        <taxon>Lentzea</taxon>
    </lineage>
</organism>
<dbReference type="InterPro" id="IPR025736">
    <property type="entry name" value="PucR_C-HTH_dom"/>
</dbReference>
<evidence type="ECO:0000313" key="3">
    <source>
        <dbReference type="EMBL" id="SEP84142.1"/>
    </source>
</evidence>
<dbReference type="PANTHER" id="PTHR33744">
    <property type="entry name" value="CARBOHYDRATE DIACID REGULATOR"/>
    <property type="match status" value="1"/>
</dbReference>
<feature type="domain" description="PucR-like N-terminal" evidence="2">
    <location>
        <begin position="10"/>
        <end position="168"/>
    </location>
</feature>
<dbReference type="Pfam" id="PF25906">
    <property type="entry name" value="PucR-like_N"/>
    <property type="match status" value="1"/>
</dbReference>
<dbReference type="InterPro" id="IPR042070">
    <property type="entry name" value="PucR_C-HTH_sf"/>
</dbReference>